<sequence>MSEIDISGDGGVVKTIITEGSGDKPKKGDEVSVHYVGTNEKGEIFDSSRNRGQPFKLTVGTGQVIKGWDLSLPTFKIGEKSKVVIKPEYGYGNQTVSDKIPANSTLTFEMELLDIIGGEEPLEVKITKAEKAKETGIALFRENKLQEAIEESQKGLQLFEEWKTEDDPEDEEKKQEIILKLSLNVALYQLKLEKYADVKKTCRKILEKNPQTLRALYRLGVAEMNLGEFENAVTTFKKGFEIEPNNKDLQKQYAILKQKVSKYEQEKRELYKKMMSNFN</sequence>
<comment type="caution">
    <text evidence="11">The sequence shown here is derived from an EMBL/GenBank/DDBJ whole genome shotgun (WGS) entry which is preliminary data.</text>
</comment>
<dbReference type="PANTHER" id="PTHR46512:SF9">
    <property type="entry name" value="PEPTIDYLPROLYL ISOMERASE"/>
    <property type="match status" value="1"/>
</dbReference>
<evidence type="ECO:0000256" key="9">
    <source>
        <dbReference type="SAM" id="Coils"/>
    </source>
</evidence>
<dbReference type="OrthoDB" id="1902587at2759"/>
<name>A0A9Q0LHP0_ANAIG</name>
<feature type="domain" description="PPIase FKBP-type" evidence="10">
    <location>
        <begin position="28"/>
        <end position="116"/>
    </location>
</feature>
<evidence type="ECO:0000256" key="1">
    <source>
        <dbReference type="ARBA" id="ARBA00000971"/>
    </source>
</evidence>
<dbReference type="PROSITE" id="PS50005">
    <property type="entry name" value="TPR"/>
    <property type="match status" value="1"/>
</dbReference>
<keyword evidence="3" id="KW-0677">Repeat</keyword>
<dbReference type="SUPFAM" id="SSF54534">
    <property type="entry name" value="FKBP-like"/>
    <property type="match status" value="1"/>
</dbReference>
<dbReference type="Gene3D" id="1.25.40.10">
    <property type="entry name" value="Tetratricopeptide repeat domain"/>
    <property type="match status" value="1"/>
</dbReference>
<dbReference type="SMART" id="SM00028">
    <property type="entry name" value="TPR"/>
    <property type="match status" value="3"/>
</dbReference>
<organism evidence="11 12">
    <name type="scientific">Anaeramoeba ignava</name>
    <name type="common">Anaerobic marine amoeba</name>
    <dbReference type="NCBI Taxonomy" id="1746090"/>
    <lineage>
        <taxon>Eukaryota</taxon>
        <taxon>Metamonada</taxon>
        <taxon>Anaeramoebidae</taxon>
        <taxon>Anaeramoeba</taxon>
    </lineage>
</organism>
<feature type="repeat" description="TPR" evidence="8">
    <location>
        <begin position="213"/>
        <end position="246"/>
    </location>
</feature>
<comment type="catalytic activity">
    <reaction evidence="1 7">
        <text>[protein]-peptidylproline (omega=180) = [protein]-peptidylproline (omega=0)</text>
        <dbReference type="Rhea" id="RHEA:16237"/>
        <dbReference type="Rhea" id="RHEA-COMP:10747"/>
        <dbReference type="Rhea" id="RHEA-COMP:10748"/>
        <dbReference type="ChEBI" id="CHEBI:83833"/>
        <dbReference type="ChEBI" id="CHEBI:83834"/>
        <dbReference type="EC" id="5.2.1.8"/>
    </reaction>
</comment>
<dbReference type="PROSITE" id="PS50293">
    <property type="entry name" value="TPR_REGION"/>
    <property type="match status" value="1"/>
</dbReference>
<dbReference type="FunFam" id="3.10.50.40:FF:000006">
    <property type="entry name" value="Peptidyl-prolyl cis-trans isomerase"/>
    <property type="match status" value="1"/>
</dbReference>
<evidence type="ECO:0000256" key="2">
    <source>
        <dbReference type="ARBA" id="ARBA00013194"/>
    </source>
</evidence>
<dbReference type="OMA" id="ICVASMK"/>
<dbReference type="InterPro" id="IPR001179">
    <property type="entry name" value="PPIase_FKBP_dom"/>
</dbReference>
<dbReference type="PANTHER" id="PTHR46512">
    <property type="entry name" value="PEPTIDYLPROLYL ISOMERASE"/>
    <property type="match status" value="1"/>
</dbReference>
<dbReference type="SUPFAM" id="SSF48452">
    <property type="entry name" value="TPR-like"/>
    <property type="match status" value="1"/>
</dbReference>
<evidence type="ECO:0000256" key="6">
    <source>
        <dbReference type="ARBA" id="ARBA00023235"/>
    </source>
</evidence>
<evidence type="ECO:0000256" key="4">
    <source>
        <dbReference type="ARBA" id="ARBA00022803"/>
    </source>
</evidence>
<keyword evidence="6 7" id="KW-0413">Isomerase</keyword>
<dbReference type="EMBL" id="JAPDFW010000074">
    <property type="protein sequence ID" value="KAJ5073551.1"/>
    <property type="molecule type" value="Genomic_DNA"/>
</dbReference>
<evidence type="ECO:0000256" key="5">
    <source>
        <dbReference type="ARBA" id="ARBA00023110"/>
    </source>
</evidence>
<dbReference type="Gene3D" id="3.10.50.40">
    <property type="match status" value="1"/>
</dbReference>
<dbReference type="EC" id="5.2.1.8" evidence="2 7"/>
<evidence type="ECO:0000259" key="10">
    <source>
        <dbReference type="PROSITE" id="PS50059"/>
    </source>
</evidence>
<dbReference type="AlphaFoldDB" id="A0A9Q0LHP0"/>
<dbReference type="Pfam" id="PF13181">
    <property type="entry name" value="TPR_8"/>
    <property type="match status" value="1"/>
</dbReference>
<evidence type="ECO:0000313" key="11">
    <source>
        <dbReference type="EMBL" id="KAJ5073551.1"/>
    </source>
</evidence>
<proteinExistence type="predicted"/>
<reference evidence="11" key="1">
    <citation type="submission" date="2022-10" db="EMBL/GenBank/DDBJ databases">
        <title>Novel sulphate-reducing endosymbionts in the free-living metamonad Anaeramoeba.</title>
        <authorList>
            <person name="Jerlstrom-Hultqvist J."/>
            <person name="Cepicka I."/>
            <person name="Gallot-Lavallee L."/>
            <person name="Salas-Leiva D."/>
            <person name="Curtis B.A."/>
            <person name="Zahonova K."/>
            <person name="Pipaliya S."/>
            <person name="Dacks J."/>
            <person name="Roger A.J."/>
        </authorList>
    </citation>
    <scope>NUCLEOTIDE SEQUENCE</scope>
    <source>
        <strain evidence="11">BMAN</strain>
    </source>
</reference>
<protein>
    <recommendedName>
        <fullName evidence="2 7">peptidylprolyl isomerase</fullName>
        <ecNumber evidence="2 7">5.2.1.8</ecNumber>
    </recommendedName>
</protein>
<keyword evidence="12" id="KW-1185">Reference proteome</keyword>
<dbReference type="PROSITE" id="PS50059">
    <property type="entry name" value="FKBP_PPIASE"/>
    <property type="match status" value="1"/>
</dbReference>
<dbReference type="InterPro" id="IPR050754">
    <property type="entry name" value="FKBP4/5/8-like"/>
</dbReference>
<keyword evidence="4 8" id="KW-0802">TPR repeat</keyword>
<keyword evidence="9" id="KW-0175">Coiled coil</keyword>
<evidence type="ECO:0000256" key="3">
    <source>
        <dbReference type="ARBA" id="ARBA00022737"/>
    </source>
</evidence>
<dbReference type="GO" id="GO:0003755">
    <property type="term" value="F:peptidyl-prolyl cis-trans isomerase activity"/>
    <property type="evidence" value="ECO:0007669"/>
    <property type="project" value="UniProtKB-KW"/>
</dbReference>
<dbReference type="InterPro" id="IPR011990">
    <property type="entry name" value="TPR-like_helical_dom_sf"/>
</dbReference>
<gene>
    <name evidence="11" type="ORF">M0811_08668</name>
</gene>
<feature type="coiled-coil region" evidence="9">
    <location>
        <begin position="246"/>
        <end position="273"/>
    </location>
</feature>
<dbReference type="Proteomes" id="UP001149090">
    <property type="component" value="Unassembled WGS sequence"/>
</dbReference>
<dbReference type="InterPro" id="IPR019734">
    <property type="entry name" value="TPR_rpt"/>
</dbReference>
<evidence type="ECO:0000313" key="12">
    <source>
        <dbReference type="Proteomes" id="UP001149090"/>
    </source>
</evidence>
<accession>A0A9Q0LHP0</accession>
<evidence type="ECO:0000256" key="7">
    <source>
        <dbReference type="PROSITE-ProRule" id="PRU00277"/>
    </source>
</evidence>
<evidence type="ECO:0000256" key="8">
    <source>
        <dbReference type="PROSITE-ProRule" id="PRU00339"/>
    </source>
</evidence>
<dbReference type="InterPro" id="IPR046357">
    <property type="entry name" value="PPIase_dom_sf"/>
</dbReference>
<keyword evidence="5 7" id="KW-0697">Rotamase</keyword>
<dbReference type="Pfam" id="PF00254">
    <property type="entry name" value="FKBP_C"/>
    <property type="match status" value="1"/>
</dbReference>